<dbReference type="Proteomes" id="UP001603857">
    <property type="component" value="Unassembled WGS sequence"/>
</dbReference>
<dbReference type="PANTHER" id="PTHR47968:SF35">
    <property type="entry name" value="KINESIN-LIKE PROTEIN KIN-7D, MITOCHONDRIAL ISOFORM X1"/>
    <property type="match status" value="1"/>
</dbReference>
<dbReference type="AlphaFoldDB" id="A0ABD1M6N7"/>
<dbReference type="InterPro" id="IPR001752">
    <property type="entry name" value="Kinesin_motor_dom"/>
</dbReference>
<dbReference type="InterPro" id="IPR019821">
    <property type="entry name" value="Kinesin_motor_CS"/>
</dbReference>
<keyword evidence="1" id="KW-0547">Nucleotide-binding</keyword>
<evidence type="ECO:0000256" key="3">
    <source>
        <dbReference type="ARBA" id="ARBA00023175"/>
    </source>
</evidence>
<gene>
    <name evidence="5" type="ORF">Fmac_018888</name>
</gene>
<dbReference type="InterPro" id="IPR027640">
    <property type="entry name" value="Kinesin-like_fam"/>
</dbReference>
<keyword evidence="3" id="KW-0505">Motor protein</keyword>
<feature type="domain" description="Kinesin motor" evidence="4">
    <location>
        <begin position="41"/>
        <end position="90"/>
    </location>
</feature>
<keyword evidence="2" id="KW-0067">ATP-binding</keyword>
<dbReference type="PROSITE" id="PS00411">
    <property type="entry name" value="KINESIN_MOTOR_1"/>
    <property type="match status" value="1"/>
</dbReference>
<name>A0ABD1M6N7_9FABA</name>
<evidence type="ECO:0000256" key="2">
    <source>
        <dbReference type="ARBA" id="ARBA00022840"/>
    </source>
</evidence>
<keyword evidence="6" id="KW-1185">Reference proteome</keyword>
<sequence length="290" mass="32882">MATAGLKMLDAEGTYVEGIKEEVVLFPGHALSLIVAGEDESSSHGEDYDVVIFSQLNLIDLAGSESSKNETTGLRRNEGSYINKSLKTFGTRGVPEEPFRQVTSALIIELNHGFVAMHAIGLRRDLKTFLIQGYELHAHPDASAWFRNLRSNCERSALSRKGHRVLSNKNKLVLSYMRSSFIVKDFEETIKKIKVKVKGVNNLLGSYTSLWILMTKAKQSYYLAFNFQATPFPKMFVNKQRTVKKTSEFLEKGSSKNYLHKSLHKAYFSEYHFMSTKVYQEKIVACSWVV</sequence>
<dbReference type="Gene3D" id="3.40.850.10">
    <property type="entry name" value="Kinesin motor domain"/>
    <property type="match status" value="1"/>
</dbReference>
<evidence type="ECO:0000259" key="4">
    <source>
        <dbReference type="Pfam" id="PF00225"/>
    </source>
</evidence>
<dbReference type="Pfam" id="PF00225">
    <property type="entry name" value="Kinesin"/>
    <property type="match status" value="1"/>
</dbReference>
<evidence type="ECO:0000256" key="1">
    <source>
        <dbReference type="ARBA" id="ARBA00022741"/>
    </source>
</evidence>
<dbReference type="SUPFAM" id="SSF52540">
    <property type="entry name" value="P-loop containing nucleoside triphosphate hydrolases"/>
    <property type="match status" value="1"/>
</dbReference>
<proteinExistence type="predicted"/>
<reference evidence="5 6" key="1">
    <citation type="submission" date="2024-08" db="EMBL/GenBank/DDBJ databases">
        <title>Insights into the chromosomal genome structure of Flemingia macrophylla.</title>
        <authorList>
            <person name="Ding Y."/>
            <person name="Zhao Y."/>
            <person name="Bi W."/>
            <person name="Wu M."/>
            <person name="Zhao G."/>
            <person name="Gong Y."/>
            <person name="Li W."/>
            <person name="Zhang P."/>
        </authorList>
    </citation>
    <scope>NUCLEOTIDE SEQUENCE [LARGE SCALE GENOMIC DNA]</scope>
    <source>
        <strain evidence="5">DYQJB</strain>
        <tissue evidence="5">Leaf</tissue>
    </source>
</reference>
<dbReference type="EMBL" id="JBGMDY010000006">
    <property type="protein sequence ID" value="KAL2331307.1"/>
    <property type="molecule type" value="Genomic_DNA"/>
</dbReference>
<protein>
    <recommendedName>
        <fullName evidence="4">Kinesin motor domain-containing protein</fullName>
    </recommendedName>
</protein>
<organism evidence="5 6">
    <name type="scientific">Flemingia macrophylla</name>
    <dbReference type="NCBI Taxonomy" id="520843"/>
    <lineage>
        <taxon>Eukaryota</taxon>
        <taxon>Viridiplantae</taxon>
        <taxon>Streptophyta</taxon>
        <taxon>Embryophyta</taxon>
        <taxon>Tracheophyta</taxon>
        <taxon>Spermatophyta</taxon>
        <taxon>Magnoliopsida</taxon>
        <taxon>eudicotyledons</taxon>
        <taxon>Gunneridae</taxon>
        <taxon>Pentapetalae</taxon>
        <taxon>rosids</taxon>
        <taxon>fabids</taxon>
        <taxon>Fabales</taxon>
        <taxon>Fabaceae</taxon>
        <taxon>Papilionoideae</taxon>
        <taxon>50 kb inversion clade</taxon>
        <taxon>NPAAA clade</taxon>
        <taxon>indigoferoid/millettioid clade</taxon>
        <taxon>Phaseoleae</taxon>
        <taxon>Flemingia</taxon>
    </lineage>
</organism>
<evidence type="ECO:0000313" key="6">
    <source>
        <dbReference type="Proteomes" id="UP001603857"/>
    </source>
</evidence>
<dbReference type="PANTHER" id="PTHR47968">
    <property type="entry name" value="CENTROMERE PROTEIN E"/>
    <property type="match status" value="1"/>
</dbReference>
<dbReference type="InterPro" id="IPR036961">
    <property type="entry name" value="Kinesin_motor_dom_sf"/>
</dbReference>
<dbReference type="InterPro" id="IPR027417">
    <property type="entry name" value="P-loop_NTPase"/>
</dbReference>
<comment type="caution">
    <text evidence="5">The sequence shown here is derived from an EMBL/GenBank/DDBJ whole genome shotgun (WGS) entry which is preliminary data.</text>
</comment>
<accession>A0ABD1M6N7</accession>
<dbReference type="GO" id="GO:0005524">
    <property type="term" value="F:ATP binding"/>
    <property type="evidence" value="ECO:0007669"/>
    <property type="project" value="UniProtKB-KW"/>
</dbReference>
<evidence type="ECO:0000313" key="5">
    <source>
        <dbReference type="EMBL" id="KAL2331307.1"/>
    </source>
</evidence>